<feature type="region of interest" description="Disordered" evidence="1">
    <location>
        <begin position="263"/>
        <end position="327"/>
    </location>
</feature>
<dbReference type="SUPFAM" id="SSF51735">
    <property type="entry name" value="NAD(P)-binding Rossmann-fold domains"/>
    <property type="match status" value="1"/>
</dbReference>
<sequence>MILVTGGAGFIGSHVVDALRAAGEQVRVLDCLHPAAHHSIPSYVDDELVRADVRDAAAVRAALSDVDVVVHQAAMVGLGVDTADLPEYVGCNDLGTAVLLAEMAAAGIRRLVLASSMVVYGEGGYACAEHGTVRPGPRREADLAAGRYEPPCPYCGAWLRPRNVPESAPLDPRNTYAATKLAQEHLAAAWARDTGGSVVALRYHNVYGPRMPRDTPYAGVAALFRSALERGEAPQVYEDGAQRRDFVHVRDVAAANLAAVTATGPRPSDAVAAAGPRPSDAVAAAGPRPPDAVAAAGDRPPAADLAAATATGAGSPDARQPGAAGPAAFAAGGSGFRAYNVASGQPHTVGEMATVLAEAFGGPAPVVTGRYRLGDVRHVVAAPDLARTELGFRAAIGFGDGVTEFASAPLRR</sequence>
<feature type="compositionally biased region" description="Low complexity" evidence="1">
    <location>
        <begin position="280"/>
        <end position="327"/>
    </location>
</feature>
<reference evidence="3" key="1">
    <citation type="submission" date="2020-08" db="EMBL/GenBank/DDBJ databases">
        <title>Whole genome shotgun sequence of Actinocatenispora sera NBRC 101916.</title>
        <authorList>
            <person name="Komaki H."/>
            <person name="Tamura T."/>
        </authorList>
    </citation>
    <scope>NUCLEOTIDE SEQUENCE</scope>
    <source>
        <strain evidence="3">NBRC 101916</strain>
    </source>
</reference>
<dbReference type="Gene3D" id="3.90.25.10">
    <property type="entry name" value="UDP-galactose 4-epimerase, domain 1"/>
    <property type="match status" value="2"/>
</dbReference>
<dbReference type="Proteomes" id="UP000680750">
    <property type="component" value="Chromosome"/>
</dbReference>
<feature type="domain" description="NAD-dependent epimerase/dehydratase" evidence="2">
    <location>
        <begin position="2"/>
        <end position="125"/>
    </location>
</feature>
<dbReference type="PANTHER" id="PTHR43245">
    <property type="entry name" value="BIFUNCTIONAL POLYMYXIN RESISTANCE PROTEIN ARNA"/>
    <property type="match status" value="1"/>
</dbReference>
<dbReference type="KEGG" id="aser:Asera_64380"/>
<evidence type="ECO:0000313" key="4">
    <source>
        <dbReference type="Proteomes" id="UP000680750"/>
    </source>
</evidence>
<dbReference type="EMBL" id="AP023354">
    <property type="protein sequence ID" value="BCJ32330.1"/>
    <property type="molecule type" value="Genomic_DNA"/>
</dbReference>
<dbReference type="PANTHER" id="PTHR43245:SF13">
    <property type="entry name" value="UDP-D-APIOSE_UDP-D-XYLOSE SYNTHASE 2"/>
    <property type="match status" value="1"/>
</dbReference>
<dbReference type="Gene3D" id="3.40.50.720">
    <property type="entry name" value="NAD(P)-binding Rossmann-like Domain"/>
    <property type="match status" value="3"/>
</dbReference>
<feature type="domain" description="NAD-dependent epimerase/dehydratase" evidence="2">
    <location>
        <begin position="166"/>
        <end position="263"/>
    </location>
</feature>
<dbReference type="Pfam" id="PF01370">
    <property type="entry name" value="Epimerase"/>
    <property type="match status" value="2"/>
</dbReference>
<evidence type="ECO:0000256" key="1">
    <source>
        <dbReference type="SAM" id="MobiDB-lite"/>
    </source>
</evidence>
<protein>
    <submittedName>
        <fullName evidence="3">NAD-dependent dehydratase</fullName>
    </submittedName>
</protein>
<accession>A0A810L9U1</accession>
<proteinExistence type="predicted"/>
<dbReference type="InterPro" id="IPR036291">
    <property type="entry name" value="NAD(P)-bd_dom_sf"/>
</dbReference>
<dbReference type="InterPro" id="IPR001509">
    <property type="entry name" value="Epimerase_deHydtase"/>
</dbReference>
<organism evidence="3 4">
    <name type="scientific">Actinocatenispora sera</name>
    <dbReference type="NCBI Taxonomy" id="390989"/>
    <lineage>
        <taxon>Bacteria</taxon>
        <taxon>Bacillati</taxon>
        <taxon>Actinomycetota</taxon>
        <taxon>Actinomycetes</taxon>
        <taxon>Micromonosporales</taxon>
        <taxon>Micromonosporaceae</taxon>
        <taxon>Actinocatenispora</taxon>
    </lineage>
</organism>
<dbReference type="InterPro" id="IPR050177">
    <property type="entry name" value="Lipid_A_modif_metabolic_enz"/>
</dbReference>
<gene>
    <name evidence="3" type="ORF">Asera_64380</name>
</gene>
<evidence type="ECO:0000313" key="3">
    <source>
        <dbReference type="EMBL" id="BCJ32330.1"/>
    </source>
</evidence>
<dbReference type="AlphaFoldDB" id="A0A810L9U1"/>
<evidence type="ECO:0000259" key="2">
    <source>
        <dbReference type="Pfam" id="PF01370"/>
    </source>
</evidence>
<keyword evidence="4" id="KW-1185">Reference proteome</keyword>
<name>A0A810L9U1_9ACTN</name>